<evidence type="ECO:0000256" key="2">
    <source>
        <dbReference type="ARBA" id="ARBA00009976"/>
    </source>
</evidence>
<feature type="transmembrane region" description="Helical" evidence="7">
    <location>
        <begin position="219"/>
        <end position="239"/>
    </location>
</feature>
<dbReference type="AlphaFoldDB" id="A0A7R9C200"/>
<feature type="transmembrane region" description="Helical" evidence="7">
    <location>
        <begin position="277"/>
        <end position="296"/>
    </location>
</feature>
<keyword evidence="3" id="KW-0762">Sugar transport</keyword>
<comment type="similarity">
    <text evidence="2">Belongs to the nucleotide-sugar transporter family. SLC35A subfamily.</text>
</comment>
<feature type="transmembrane region" description="Helical" evidence="7">
    <location>
        <begin position="251"/>
        <end position="270"/>
    </location>
</feature>
<protein>
    <recommendedName>
        <fullName evidence="10">UDP-N-acetylglucosamine transporter</fullName>
    </recommendedName>
</protein>
<evidence type="ECO:0000256" key="5">
    <source>
        <dbReference type="ARBA" id="ARBA00022989"/>
    </source>
</evidence>
<evidence type="ECO:0000313" key="8">
    <source>
        <dbReference type="EMBL" id="CAD7284196.1"/>
    </source>
</evidence>
<evidence type="ECO:0000256" key="1">
    <source>
        <dbReference type="ARBA" id="ARBA00004141"/>
    </source>
</evidence>
<gene>
    <name evidence="8" type="ORF">NMOB1V02_LOCUS11803</name>
</gene>
<feature type="transmembrane region" description="Helical" evidence="7">
    <location>
        <begin position="43"/>
        <end position="66"/>
    </location>
</feature>
<organism evidence="8">
    <name type="scientific">Notodromas monacha</name>
    <dbReference type="NCBI Taxonomy" id="399045"/>
    <lineage>
        <taxon>Eukaryota</taxon>
        <taxon>Metazoa</taxon>
        <taxon>Ecdysozoa</taxon>
        <taxon>Arthropoda</taxon>
        <taxon>Crustacea</taxon>
        <taxon>Oligostraca</taxon>
        <taxon>Ostracoda</taxon>
        <taxon>Podocopa</taxon>
        <taxon>Podocopida</taxon>
        <taxon>Cypridocopina</taxon>
        <taxon>Cypridoidea</taxon>
        <taxon>Cyprididae</taxon>
        <taxon>Notodromas</taxon>
    </lineage>
</organism>
<accession>A0A7R9C200</accession>
<dbReference type="GO" id="GO:0015165">
    <property type="term" value="F:pyrimidine nucleotide-sugar transmembrane transporter activity"/>
    <property type="evidence" value="ECO:0007669"/>
    <property type="project" value="InterPro"/>
</dbReference>
<name>A0A7R9C200_9CRUS</name>
<dbReference type="NCBIfam" id="TIGR00803">
    <property type="entry name" value="nst"/>
    <property type="match status" value="1"/>
</dbReference>
<dbReference type="PIRSF" id="PIRSF005799">
    <property type="entry name" value="UDP-gal_transpt"/>
    <property type="match status" value="1"/>
</dbReference>
<comment type="subcellular location">
    <subcellularLocation>
        <location evidence="1">Membrane</location>
        <topology evidence="1">Multi-pass membrane protein</topology>
    </subcellularLocation>
</comment>
<dbReference type="InterPro" id="IPR007271">
    <property type="entry name" value="Nuc_sug_transpt"/>
</dbReference>
<proteinExistence type="inferred from homology"/>
<keyword evidence="5 7" id="KW-1133">Transmembrane helix</keyword>
<feature type="transmembrane region" description="Helical" evidence="7">
    <location>
        <begin position="12"/>
        <end position="31"/>
    </location>
</feature>
<reference evidence="8" key="1">
    <citation type="submission" date="2020-11" db="EMBL/GenBank/DDBJ databases">
        <authorList>
            <person name="Tran Van P."/>
        </authorList>
    </citation>
    <scope>NUCLEOTIDE SEQUENCE</scope>
</reference>
<keyword evidence="4 7" id="KW-0812">Transmembrane</keyword>
<keyword evidence="6 7" id="KW-0472">Membrane</keyword>
<feature type="transmembrane region" description="Helical" evidence="7">
    <location>
        <begin position="178"/>
        <end position="198"/>
    </location>
</feature>
<dbReference type="GO" id="GO:0000139">
    <property type="term" value="C:Golgi membrane"/>
    <property type="evidence" value="ECO:0007669"/>
    <property type="project" value="InterPro"/>
</dbReference>
<evidence type="ECO:0008006" key="10">
    <source>
        <dbReference type="Google" id="ProtNLM"/>
    </source>
</evidence>
<evidence type="ECO:0000256" key="7">
    <source>
        <dbReference type="SAM" id="Phobius"/>
    </source>
</evidence>
<keyword evidence="9" id="KW-1185">Reference proteome</keyword>
<dbReference type="EMBL" id="CAJPEX010007280">
    <property type="protein sequence ID" value="CAG0924348.1"/>
    <property type="molecule type" value="Genomic_DNA"/>
</dbReference>
<dbReference type="PANTHER" id="PTHR10231">
    <property type="entry name" value="NUCLEOTIDE-SUGAR TRANSMEMBRANE TRANSPORTER"/>
    <property type="match status" value="1"/>
</dbReference>
<evidence type="ECO:0000256" key="6">
    <source>
        <dbReference type="ARBA" id="ARBA00023136"/>
    </source>
</evidence>
<feature type="transmembrane region" description="Helical" evidence="7">
    <location>
        <begin position="120"/>
        <end position="137"/>
    </location>
</feature>
<dbReference type="EMBL" id="OA889317">
    <property type="protein sequence ID" value="CAD7284196.1"/>
    <property type="molecule type" value="Genomic_DNA"/>
</dbReference>
<keyword evidence="3" id="KW-0813">Transport</keyword>
<evidence type="ECO:0000313" key="9">
    <source>
        <dbReference type="Proteomes" id="UP000678499"/>
    </source>
</evidence>
<evidence type="ECO:0000256" key="3">
    <source>
        <dbReference type="ARBA" id="ARBA00022597"/>
    </source>
</evidence>
<dbReference type="SUPFAM" id="SSF103481">
    <property type="entry name" value="Multidrug resistance efflux transporter EmrE"/>
    <property type="match status" value="1"/>
</dbReference>
<dbReference type="Pfam" id="PF04142">
    <property type="entry name" value="Nuc_sug_transp"/>
    <property type="match status" value="1"/>
</dbReference>
<dbReference type="Proteomes" id="UP000678499">
    <property type="component" value="Unassembled WGS sequence"/>
</dbReference>
<sequence length="338" mass="36962">MAPVHDSGVPWHVKAVCLLTVTSLTTALVILMRLSKTEGSEPYASSTAVLISEIIKLFVSLIALGVERKSLLALSKCVFREILCDPKETCKLMIPAGLYALQNNLVYLALTNLDAATYQITYQLKILTTALFAVILLKKRITRRQWFSLVILTTGVALVQLRTVDFSSEGSPNTRNQIIGFTCILINIFTSGISGVYFEYLVKVGSVEKTSVPLRNSQLGIFSVAITASIVLLHDGDFVAEYGFFAGYTPLVWSVPIVMAVSGLSVAVTLKYADNILKGFATSISIILTAILSHFWLSDLEINLRFVAGTMLVLWATFEYGLPSTDPKILPKAEKSIP</sequence>
<feature type="transmembrane region" description="Helical" evidence="7">
    <location>
        <begin position="146"/>
        <end position="163"/>
    </location>
</feature>
<evidence type="ECO:0000256" key="4">
    <source>
        <dbReference type="ARBA" id="ARBA00022692"/>
    </source>
</evidence>
<dbReference type="OrthoDB" id="408493at2759"/>
<dbReference type="InterPro" id="IPR037185">
    <property type="entry name" value="EmrE-like"/>
</dbReference>